<evidence type="ECO:0000313" key="1">
    <source>
        <dbReference type="EMBL" id="VEL27002.1"/>
    </source>
</evidence>
<keyword evidence="2" id="KW-1185">Reference proteome</keyword>
<gene>
    <name evidence="1" type="ORF">PXEA_LOCUS20442</name>
</gene>
<name>A0A3S5CJP8_9PLAT</name>
<comment type="caution">
    <text evidence="1">The sequence shown here is derived from an EMBL/GenBank/DDBJ whole genome shotgun (WGS) entry which is preliminary data.</text>
</comment>
<dbReference type="AlphaFoldDB" id="A0A3S5CJP8"/>
<proteinExistence type="predicted"/>
<dbReference type="Proteomes" id="UP000784294">
    <property type="component" value="Unassembled WGS sequence"/>
</dbReference>
<reference evidence="1" key="1">
    <citation type="submission" date="2018-11" db="EMBL/GenBank/DDBJ databases">
        <authorList>
            <consortium name="Pathogen Informatics"/>
        </authorList>
    </citation>
    <scope>NUCLEOTIDE SEQUENCE</scope>
</reference>
<sequence length="240" mass="27326">MLEHYLAWDSRSDTLGNCSSRPEKQSYNTHCSIPLVSWLLEPCPASLRKRLIDLPLDQLSRLLTLLPSLNLRLVRAPPSTLLDDEMGYLSSKADKSSNDYWTCVKRDPLKTASQNSMLADEANNIALSNTGILVDQLIESLVQHWCLQVRLPYIIGWLIALFTPMTARPLGKTVCFLFSELKVVKVLRTFRHQKYCKKSPRVFEHNAQGCLQIHLVSRSIKKNVHSLFKENILNEGIRPG</sequence>
<organism evidence="1 2">
    <name type="scientific">Protopolystoma xenopodis</name>
    <dbReference type="NCBI Taxonomy" id="117903"/>
    <lineage>
        <taxon>Eukaryota</taxon>
        <taxon>Metazoa</taxon>
        <taxon>Spiralia</taxon>
        <taxon>Lophotrochozoa</taxon>
        <taxon>Platyhelminthes</taxon>
        <taxon>Monogenea</taxon>
        <taxon>Polyopisthocotylea</taxon>
        <taxon>Polystomatidea</taxon>
        <taxon>Polystomatidae</taxon>
        <taxon>Protopolystoma</taxon>
    </lineage>
</organism>
<dbReference type="EMBL" id="CAAALY010084220">
    <property type="protein sequence ID" value="VEL27002.1"/>
    <property type="molecule type" value="Genomic_DNA"/>
</dbReference>
<protein>
    <submittedName>
        <fullName evidence="1">Uncharacterized protein</fullName>
    </submittedName>
</protein>
<accession>A0A3S5CJP8</accession>
<dbReference type="OrthoDB" id="10265211at2759"/>
<evidence type="ECO:0000313" key="2">
    <source>
        <dbReference type="Proteomes" id="UP000784294"/>
    </source>
</evidence>